<proteinExistence type="predicted"/>
<comment type="caution">
    <text evidence="1">The sequence shown here is derived from an EMBL/GenBank/DDBJ whole genome shotgun (WGS) entry which is preliminary data.</text>
</comment>
<keyword evidence="2" id="KW-1185">Reference proteome</keyword>
<dbReference type="EMBL" id="CM056784">
    <property type="protein sequence ID" value="KAJ8724591.1"/>
    <property type="molecule type" value="Genomic_DNA"/>
</dbReference>
<evidence type="ECO:0000313" key="1">
    <source>
        <dbReference type="EMBL" id="KAJ8724591.1"/>
    </source>
</evidence>
<gene>
    <name evidence="1" type="ORF">PYW08_016065</name>
</gene>
<reference evidence="1" key="1">
    <citation type="submission" date="2023-03" db="EMBL/GenBank/DDBJ databases">
        <title>Chromosome-level genomes of two armyworms, Mythimna separata and Mythimna loreyi, provide insights into the biosynthesis and reception of sex pheromones.</title>
        <authorList>
            <person name="Zhao H."/>
        </authorList>
    </citation>
    <scope>NUCLEOTIDE SEQUENCE</scope>
    <source>
        <strain evidence="1">BeijingLab</strain>
    </source>
</reference>
<accession>A0ACC2QTJ6</accession>
<sequence>MSFFYLTPVKGDLPAHLLEVILVNRLGHLKTIFSEEPPTYNEYVVEGSIYDNVGHFILCIISILGEDREFCEFVLKTELELFKRRLSSLTAYEMRSFAKKLLRTIKKYDNIPTLIESLQVLCQHLMLKDLAQHICATHSSNCSLHNISLNFKQCLHLVAKRQVEITNGVATIPCGRWKQYLISLFRENLLNRINRTDLDPLKSDSRIMELLYKIRKEFPLSKDLTKVLLSGDVDSASTFFPPCMLNLHQNLRRRHRLSHTQRFHYSLFLKDIGMPVEEAVGFWRAEYRLHPNGSHSCCHNWDKDEKKYMYGIRHMYGLEGCRKNYASVSCQRIQSIDNSCSEGGCPFKSFDYNKMVPLLKNCTETVLSQINELRSKGLYTNACMLFMQNGDTKSDSCDNLSFNFNPVQYYMIASNKRGRIQEAKL</sequence>
<organism evidence="1 2">
    <name type="scientific">Mythimna loreyi</name>
    <dbReference type="NCBI Taxonomy" id="667449"/>
    <lineage>
        <taxon>Eukaryota</taxon>
        <taxon>Metazoa</taxon>
        <taxon>Ecdysozoa</taxon>
        <taxon>Arthropoda</taxon>
        <taxon>Hexapoda</taxon>
        <taxon>Insecta</taxon>
        <taxon>Pterygota</taxon>
        <taxon>Neoptera</taxon>
        <taxon>Endopterygota</taxon>
        <taxon>Lepidoptera</taxon>
        <taxon>Glossata</taxon>
        <taxon>Ditrysia</taxon>
        <taxon>Noctuoidea</taxon>
        <taxon>Noctuidae</taxon>
        <taxon>Noctuinae</taxon>
        <taxon>Hadenini</taxon>
        <taxon>Mythimna</taxon>
    </lineage>
</organism>
<protein>
    <submittedName>
        <fullName evidence="1">Uncharacterized protein</fullName>
    </submittedName>
</protein>
<evidence type="ECO:0000313" key="2">
    <source>
        <dbReference type="Proteomes" id="UP001231649"/>
    </source>
</evidence>
<name>A0ACC2QTJ6_9NEOP</name>
<dbReference type="Proteomes" id="UP001231649">
    <property type="component" value="Chromosome 8"/>
</dbReference>